<keyword evidence="3" id="KW-1185">Reference proteome</keyword>
<comment type="caution">
    <text evidence="2">The sequence shown here is derived from an EMBL/GenBank/DDBJ whole genome shotgun (WGS) entry which is preliminary data.</text>
</comment>
<feature type="coiled-coil region" evidence="1">
    <location>
        <begin position="120"/>
        <end position="147"/>
    </location>
</feature>
<reference evidence="2 3" key="1">
    <citation type="submission" date="2021-10" db="EMBL/GenBank/DDBJ databases">
        <title>Anaerobic single-cell dispensing facilitates the cultivation of human gut bacteria.</title>
        <authorList>
            <person name="Afrizal A."/>
        </authorList>
    </citation>
    <scope>NUCLEOTIDE SEQUENCE [LARGE SCALE GENOMIC DNA]</scope>
    <source>
        <strain evidence="2 3">CLA-AA-H276</strain>
    </source>
</reference>
<name>A0AAE3DBF3_9FIRM</name>
<dbReference type="RefSeq" id="WP_308458739.1">
    <property type="nucleotide sequence ID" value="NZ_JAJEPS010000002.1"/>
</dbReference>
<protein>
    <submittedName>
        <fullName evidence="2">Uncharacterized protein</fullName>
    </submittedName>
</protein>
<dbReference type="AlphaFoldDB" id="A0AAE3DBF3"/>
<proteinExistence type="predicted"/>
<keyword evidence="1" id="KW-0175">Coiled coil</keyword>
<gene>
    <name evidence="2" type="ORF">LKD36_03710</name>
</gene>
<evidence type="ECO:0000313" key="3">
    <source>
        <dbReference type="Proteomes" id="UP001198220"/>
    </source>
</evidence>
<evidence type="ECO:0000313" key="2">
    <source>
        <dbReference type="EMBL" id="MCC2125284.1"/>
    </source>
</evidence>
<organism evidence="2 3">
    <name type="scientific">Hominiventricola filiformis</name>
    <dbReference type="NCBI Taxonomy" id="2885352"/>
    <lineage>
        <taxon>Bacteria</taxon>
        <taxon>Bacillati</taxon>
        <taxon>Bacillota</taxon>
        <taxon>Clostridia</taxon>
        <taxon>Lachnospirales</taxon>
        <taxon>Lachnospiraceae</taxon>
        <taxon>Hominiventricola</taxon>
    </lineage>
</organism>
<dbReference type="EMBL" id="JAJEPS010000002">
    <property type="protein sequence ID" value="MCC2125284.1"/>
    <property type="molecule type" value="Genomic_DNA"/>
</dbReference>
<accession>A0AAE3DBF3</accession>
<evidence type="ECO:0000256" key="1">
    <source>
        <dbReference type="SAM" id="Coils"/>
    </source>
</evidence>
<dbReference type="Proteomes" id="UP001198220">
    <property type="component" value="Unassembled WGS sequence"/>
</dbReference>
<sequence length="159" mass="18425">MEFYRGDIVEIETKNGNLKEAVVLQTHEKYSNILILTNDDRMPYSVNCRGERYANPGMVQYVFNDNVAGFIRSMTDSEYESIMNAVIDSLGYYPKHALARNEAPEPDRENEQKKYLQAVIEKERKDADLLKKELAQAQTERTVYKDLYTDILDRVMKGA</sequence>